<protein>
    <submittedName>
        <fullName evidence="3">SDR family oxidoreductase</fullName>
    </submittedName>
</protein>
<dbReference type="Pfam" id="PF00106">
    <property type="entry name" value="adh_short"/>
    <property type="match status" value="1"/>
</dbReference>
<proteinExistence type="inferred from homology"/>
<dbReference type="PANTHER" id="PTHR44169">
    <property type="entry name" value="NADPH-DEPENDENT 1-ACYLDIHYDROXYACETONE PHOSPHATE REDUCTASE"/>
    <property type="match status" value="1"/>
</dbReference>
<comment type="caution">
    <text evidence="3">The sequence shown here is derived from an EMBL/GenBank/DDBJ whole genome shotgun (WGS) entry which is preliminary data.</text>
</comment>
<dbReference type="Proteomes" id="UP000473008">
    <property type="component" value="Unassembled WGS sequence"/>
</dbReference>
<evidence type="ECO:0000256" key="1">
    <source>
        <dbReference type="ARBA" id="ARBA00006484"/>
    </source>
</evidence>
<gene>
    <name evidence="3" type="ORF">G5S52_14430</name>
</gene>
<dbReference type="InterPro" id="IPR020904">
    <property type="entry name" value="Sc_DH/Rdtase_CS"/>
</dbReference>
<dbReference type="Gene3D" id="3.40.50.720">
    <property type="entry name" value="NAD(P)-binding Rossmann-like Domain"/>
    <property type="match status" value="1"/>
</dbReference>
<reference evidence="3 4" key="1">
    <citation type="submission" date="2020-02" db="EMBL/GenBank/DDBJ databases">
        <title>The draft genome of Grimontia sedimenta sp. nov., isolated from benthic sediments near coral reefs south of Kuwait.</title>
        <authorList>
            <person name="Mahmoud H.M."/>
            <person name="Jose L."/>
            <person name="Eapen S."/>
        </authorList>
    </citation>
    <scope>NUCLEOTIDE SEQUENCE [LARGE SCALE GENOMIC DNA]</scope>
    <source>
        <strain evidence="3 4">S25</strain>
    </source>
</reference>
<dbReference type="InterPro" id="IPR002347">
    <property type="entry name" value="SDR_fam"/>
</dbReference>
<dbReference type="PROSITE" id="PS00061">
    <property type="entry name" value="ADH_SHORT"/>
    <property type="match status" value="1"/>
</dbReference>
<dbReference type="EMBL" id="JAALDL010000010">
    <property type="protein sequence ID" value="NGN98797.1"/>
    <property type="molecule type" value="Genomic_DNA"/>
</dbReference>
<evidence type="ECO:0000256" key="2">
    <source>
        <dbReference type="ARBA" id="ARBA00023002"/>
    </source>
</evidence>
<dbReference type="SUPFAM" id="SSF51735">
    <property type="entry name" value="NAD(P)-binding Rossmann-fold domains"/>
    <property type="match status" value="1"/>
</dbReference>
<keyword evidence="2" id="KW-0560">Oxidoreductase</keyword>
<organism evidence="3 4">
    <name type="scientific">Grimontia sedimenti</name>
    <dbReference type="NCBI Taxonomy" id="2711294"/>
    <lineage>
        <taxon>Bacteria</taxon>
        <taxon>Pseudomonadati</taxon>
        <taxon>Pseudomonadota</taxon>
        <taxon>Gammaproteobacteria</taxon>
        <taxon>Vibrionales</taxon>
        <taxon>Vibrionaceae</taxon>
        <taxon>Grimontia</taxon>
    </lineage>
</organism>
<name>A0A6M1RS05_9GAMM</name>
<dbReference type="InterPro" id="IPR036291">
    <property type="entry name" value="NAD(P)-bd_dom_sf"/>
</dbReference>
<evidence type="ECO:0000313" key="3">
    <source>
        <dbReference type="EMBL" id="NGN98797.1"/>
    </source>
</evidence>
<dbReference type="AlphaFoldDB" id="A0A6M1RS05"/>
<dbReference type="RefSeq" id="WP_165015023.1">
    <property type="nucleotide sequence ID" value="NZ_JAALDL010000010.1"/>
</dbReference>
<evidence type="ECO:0000313" key="4">
    <source>
        <dbReference type="Proteomes" id="UP000473008"/>
    </source>
</evidence>
<keyword evidence="4" id="KW-1185">Reference proteome</keyword>
<sequence length="275" mass="30649">MKNAVLMTGCSTGIGYVCAHALAKQGFDVIASCRKLEDVERLREEGLTCIHLDLADNDSILNAVEEVRVMTDGKLMGLFNNGAYGQPGALEDLPTDALRKQFETNFFGWHTLTQAVIPMMMANGRGRIVQNSSVLGFVALKFRGAYNASKFAVEGWTDTLRLELAGTPVKISLIEPGPIETRFRANALEAFYRFIDIENSRFRSDYLAQQDRMESENSTNKYTLPSESIITPLIHALTAEDPKVRYRVTKPTNYMAWCKRLLPSKTLDKILAKGG</sequence>
<comment type="similarity">
    <text evidence="1">Belongs to the short-chain dehydrogenases/reductases (SDR) family.</text>
</comment>
<dbReference type="GO" id="GO:0016491">
    <property type="term" value="F:oxidoreductase activity"/>
    <property type="evidence" value="ECO:0007669"/>
    <property type="project" value="UniProtKB-KW"/>
</dbReference>
<dbReference type="NCBIfam" id="NF004649">
    <property type="entry name" value="PRK05993.1"/>
    <property type="match status" value="1"/>
</dbReference>
<dbReference type="PRINTS" id="PR00081">
    <property type="entry name" value="GDHRDH"/>
</dbReference>
<accession>A0A6M1RS05</accession>
<dbReference type="PANTHER" id="PTHR44169:SF6">
    <property type="entry name" value="NADPH-DEPENDENT 1-ACYLDIHYDROXYACETONE PHOSPHATE REDUCTASE"/>
    <property type="match status" value="1"/>
</dbReference>
<dbReference type="CDD" id="cd05374">
    <property type="entry name" value="17beta-HSD-like_SDR_c"/>
    <property type="match status" value="1"/>
</dbReference>